<dbReference type="AlphaFoldDB" id="A0A1E5WKC6"/>
<protein>
    <submittedName>
        <fullName evidence="1">Uncharacterized protein</fullName>
    </submittedName>
</protein>
<proteinExistence type="predicted"/>
<organism evidence="1 2">
    <name type="scientific">Dichanthelium oligosanthes</name>
    <dbReference type="NCBI Taxonomy" id="888268"/>
    <lineage>
        <taxon>Eukaryota</taxon>
        <taxon>Viridiplantae</taxon>
        <taxon>Streptophyta</taxon>
        <taxon>Embryophyta</taxon>
        <taxon>Tracheophyta</taxon>
        <taxon>Spermatophyta</taxon>
        <taxon>Magnoliopsida</taxon>
        <taxon>Liliopsida</taxon>
        <taxon>Poales</taxon>
        <taxon>Poaceae</taxon>
        <taxon>PACMAD clade</taxon>
        <taxon>Panicoideae</taxon>
        <taxon>Panicodae</taxon>
        <taxon>Paniceae</taxon>
        <taxon>Dichantheliinae</taxon>
        <taxon>Dichanthelium</taxon>
    </lineage>
</organism>
<evidence type="ECO:0000313" key="2">
    <source>
        <dbReference type="Proteomes" id="UP000095767"/>
    </source>
</evidence>
<evidence type="ECO:0000313" key="1">
    <source>
        <dbReference type="EMBL" id="OEL37837.1"/>
    </source>
</evidence>
<accession>A0A1E5WKC6</accession>
<dbReference type="Proteomes" id="UP000095767">
    <property type="component" value="Unassembled WGS sequence"/>
</dbReference>
<gene>
    <name evidence="1" type="ORF">BAE44_0001145</name>
</gene>
<reference evidence="1 2" key="1">
    <citation type="submission" date="2016-09" db="EMBL/GenBank/DDBJ databases">
        <title>The draft genome of Dichanthelium oligosanthes: A C3 panicoid grass species.</title>
        <authorList>
            <person name="Studer A.J."/>
            <person name="Schnable J.C."/>
            <person name="Brutnell T.P."/>
        </authorList>
    </citation>
    <scope>NUCLEOTIDE SEQUENCE [LARGE SCALE GENOMIC DNA]</scope>
    <source>
        <strain evidence="2">cv. Kellogg 1175</strain>
        <tissue evidence="1">Leaf</tissue>
    </source>
</reference>
<dbReference type="EMBL" id="LWDX02004041">
    <property type="protein sequence ID" value="OEL37837.1"/>
    <property type="molecule type" value="Genomic_DNA"/>
</dbReference>
<name>A0A1E5WKC6_9POAL</name>
<keyword evidence="2" id="KW-1185">Reference proteome</keyword>
<sequence>MALPWVLLDRRVSFVKGEAAVYGGARRHVERFGRGAGKAAAAFAGSSRVPSPREAMAAMKPNPLGRGVDGGEISSTNKNLVVLYSGRLPTWQRLVLRGRMLHRLRRLEQLPLCDPPASGVTHHERPWAQRCRLFPRQCDRRRLQSH</sequence>
<comment type="caution">
    <text evidence="1">The sequence shown here is derived from an EMBL/GenBank/DDBJ whole genome shotgun (WGS) entry which is preliminary data.</text>
</comment>